<accession>A0A645IIV1</accession>
<dbReference type="AlphaFoldDB" id="A0A645IIV1"/>
<name>A0A645IIV1_9ZZZZ</name>
<dbReference type="EMBL" id="VSSQ01108655">
    <property type="protein sequence ID" value="MPN47273.1"/>
    <property type="molecule type" value="Genomic_DNA"/>
</dbReference>
<reference evidence="1" key="1">
    <citation type="submission" date="2019-08" db="EMBL/GenBank/DDBJ databases">
        <authorList>
            <person name="Kucharzyk K."/>
            <person name="Murdoch R.W."/>
            <person name="Higgins S."/>
            <person name="Loffler F."/>
        </authorList>
    </citation>
    <scope>NUCLEOTIDE SEQUENCE</scope>
</reference>
<sequence length="87" mass="9968">MLFSKPAGKLRINVMKTFSPQVNKRCRSSVHIGIYSKVKCIFAFFLKIQIKLQILSIIRLFEAEIPISAKSQAEGYIVRIDVHGRVF</sequence>
<comment type="caution">
    <text evidence="1">The sequence shown here is derived from an EMBL/GenBank/DDBJ whole genome shotgun (WGS) entry which is preliminary data.</text>
</comment>
<gene>
    <name evidence="1" type="ORF">SDC9_194875</name>
</gene>
<protein>
    <submittedName>
        <fullName evidence="1">Uncharacterized protein</fullName>
    </submittedName>
</protein>
<organism evidence="1">
    <name type="scientific">bioreactor metagenome</name>
    <dbReference type="NCBI Taxonomy" id="1076179"/>
    <lineage>
        <taxon>unclassified sequences</taxon>
        <taxon>metagenomes</taxon>
        <taxon>ecological metagenomes</taxon>
    </lineage>
</organism>
<proteinExistence type="predicted"/>
<evidence type="ECO:0000313" key="1">
    <source>
        <dbReference type="EMBL" id="MPN47273.1"/>
    </source>
</evidence>